<proteinExistence type="predicted"/>
<feature type="transmembrane region" description="Helical" evidence="1">
    <location>
        <begin position="119"/>
        <end position="139"/>
    </location>
</feature>
<evidence type="ECO:0000313" key="3">
    <source>
        <dbReference type="EMBL" id="MSC33189.1"/>
    </source>
</evidence>
<keyword evidence="1" id="KW-1133">Transmembrane helix</keyword>
<dbReference type="EMBL" id="WKPJ01000011">
    <property type="protein sequence ID" value="MSA89511.1"/>
    <property type="molecule type" value="Genomic_DNA"/>
</dbReference>
<protein>
    <submittedName>
        <fullName evidence="2">Uncharacterized protein</fullName>
    </submittedName>
</protein>
<reference evidence="4 5" key="1">
    <citation type="journal article" date="2019" name="Nat. Med.">
        <title>A library of human gut bacterial isolates paired with longitudinal multiomics data enables mechanistic microbiome research.</title>
        <authorList>
            <person name="Poyet M."/>
            <person name="Groussin M."/>
            <person name="Gibbons S.M."/>
            <person name="Avila-Pacheco J."/>
            <person name="Jiang X."/>
            <person name="Kearney S.M."/>
            <person name="Perrotta A.R."/>
            <person name="Berdy B."/>
            <person name="Zhao S."/>
            <person name="Lieberman T.D."/>
            <person name="Swanson P.K."/>
            <person name="Smith M."/>
            <person name="Roesemann S."/>
            <person name="Alexander J.E."/>
            <person name="Rich S.A."/>
            <person name="Livny J."/>
            <person name="Vlamakis H."/>
            <person name="Clish C."/>
            <person name="Bullock K."/>
            <person name="Deik A."/>
            <person name="Scott J."/>
            <person name="Pierce K.A."/>
            <person name="Xavier R.J."/>
            <person name="Alm E.J."/>
        </authorList>
    </citation>
    <scope>NUCLEOTIDE SEQUENCE [LARGE SCALE GENOMIC DNA]</scope>
    <source>
        <strain evidence="2 4">BIOML-A4</strain>
        <strain evidence="3 5">BIOML-A5</strain>
    </source>
</reference>
<keyword evidence="1" id="KW-0472">Membrane</keyword>
<evidence type="ECO:0000313" key="4">
    <source>
        <dbReference type="Proteomes" id="UP000433575"/>
    </source>
</evidence>
<evidence type="ECO:0000313" key="5">
    <source>
        <dbReference type="Proteomes" id="UP000480929"/>
    </source>
</evidence>
<keyword evidence="1" id="KW-0812">Transmembrane</keyword>
<dbReference type="AlphaFoldDB" id="A0A6N7S6J6"/>
<comment type="caution">
    <text evidence="2">The sequence shown here is derived from an EMBL/GenBank/DDBJ whole genome shotgun (WGS) entry which is preliminary data.</text>
</comment>
<gene>
    <name evidence="3" type="ORF">GKD88_08645</name>
    <name evidence="2" type="ORF">GKE08_09240</name>
</gene>
<feature type="transmembrane region" description="Helical" evidence="1">
    <location>
        <begin position="60"/>
        <end position="79"/>
    </location>
</feature>
<evidence type="ECO:0000313" key="2">
    <source>
        <dbReference type="EMBL" id="MSA89511.1"/>
    </source>
</evidence>
<dbReference type="Proteomes" id="UP000433575">
    <property type="component" value="Unassembled WGS sequence"/>
</dbReference>
<dbReference type="EMBL" id="WKPI01000012">
    <property type="protein sequence ID" value="MSC33189.1"/>
    <property type="molecule type" value="Genomic_DNA"/>
</dbReference>
<keyword evidence="5" id="KW-1185">Reference proteome</keyword>
<dbReference type="Proteomes" id="UP000480929">
    <property type="component" value="Unassembled WGS sequence"/>
</dbReference>
<feature type="transmembrane region" description="Helical" evidence="1">
    <location>
        <begin position="91"/>
        <end position="113"/>
    </location>
</feature>
<name>A0A6N7S6J6_9FIRM</name>
<sequence>MKVEDLFVCLLRKMEAWILSDIPLSFSCISSLLLIFVMPGPTYLLLHHPEWLFQWHDLDILAFSVGFVLLDFCLGIIVVQRSMSTTSLMVCCRMVGFEVLFSKFIGLALLEIFPQADHFLFWLTVLMGSLILIYMLAVISRFTVSEAQGYNSHL</sequence>
<accession>A0A6N7S6J6</accession>
<organism evidence="2 4">
    <name type="scientific">Holdemania massiliensis</name>
    <dbReference type="NCBI Taxonomy" id="1468449"/>
    <lineage>
        <taxon>Bacteria</taxon>
        <taxon>Bacillati</taxon>
        <taxon>Bacillota</taxon>
        <taxon>Erysipelotrichia</taxon>
        <taxon>Erysipelotrichales</taxon>
        <taxon>Erysipelotrichaceae</taxon>
        <taxon>Holdemania</taxon>
    </lineage>
</organism>
<dbReference type="RefSeq" id="WP_154238778.1">
    <property type="nucleotide sequence ID" value="NZ_CALJPI010000146.1"/>
</dbReference>
<evidence type="ECO:0000256" key="1">
    <source>
        <dbReference type="SAM" id="Phobius"/>
    </source>
</evidence>
<feature type="transmembrane region" description="Helical" evidence="1">
    <location>
        <begin position="21"/>
        <end position="40"/>
    </location>
</feature>